<comment type="caution">
    <text evidence="2">The sequence shown here is derived from an EMBL/GenBank/DDBJ whole genome shotgun (WGS) entry which is preliminary data.</text>
</comment>
<sequence>MKFGPIPTRDALGAILAHSADLASGRLRKGKVLTADDITNLTAQGVQTVTVAQLDPDDMHEDAAAQKLADAFMPHGSGLRVTKAATGRVNIIATAPGIFKCDVSSVEKVNAINPMITIATQPQYQRVVTGDMVATVKIISYGVAASDITRAVQIAKPLALLTAQHTEVTLIETKIGPDTPSPKGRAAMATRLDRLGCQLTRRVVVNHDEGALAQAISAASGSMVLILTGSATSDAYDVAPQAVRAAGGKITRFGMPVDPGNLLFVGAIGDKPVIGLPGCARSLALNGADWVVERTLCGLNVSDTDIAGMGVGGLLKESPARHRPRRHPKE</sequence>
<protein>
    <submittedName>
        <fullName evidence="2">Molybdenum cofactor cytidylyltransferase</fullName>
        <ecNumber evidence="2">2.7.7.76</ecNumber>
    </submittedName>
</protein>
<dbReference type="InterPro" id="IPR001453">
    <property type="entry name" value="MoaB/Mog_dom"/>
</dbReference>
<dbReference type="AlphaFoldDB" id="A0A7W9EZ46"/>
<gene>
    <name evidence="2" type="ORF">FHS72_001392</name>
</gene>
<dbReference type="RefSeq" id="WP_183527442.1">
    <property type="nucleotide sequence ID" value="NZ_JACIJM010000003.1"/>
</dbReference>
<accession>A0A7W9EZ46</accession>
<dbReference type="Gene3D" id="3.40.980.10">
    <property type="entry name" value="MoaB/Mog-like domain"/>
    <property type="match status" value="1"/>
</dbReference>
<proteinExistence type="predicted"/>
<dbReference type="CDD" id="cd03522">
    <property type="entry name" value="MoeA_like"/>
    <property type="match status" value="1"/>
</dbReference>
<dbReference type="Pfam" id="PF00994">
    <property type="entry name" value="MoCF_biosynth"/>
    <property type="match status" value="1"/>
</dbReference>
<organism evidence="2 3">
    <name type="scientific">Yoonia ponticola</name>
    <dbReference type="NCBI Taxonomy" id="1524255"/>
    <lineage>
        <taxon>Bacteria</taxon>
        <taxon>Pseudomonadati</taxon>
        <taxon>Pseudomonadota</taxon>
        <taxon>Alphaproteobacteria</taxon>
        <taxon>Rhodobacterales</taxon>
        <taxon>Paracoccaceae</taxon>
        <taxon>Yoonia</taxon>
    </lineage>
</organism>
<keyword evidence="2" id="KW-0548">Nucleotidyltransferase</keyword>
<dbReference type="EC" id="2.7.7.76" evidence="2"/>
<evidence type="ECO:0000313" key="3">
    <source>
        <dbReference type="Proteomes" id="UP000535415"/>
    </source>
</evidence>
<name>A0A7W9EZ46_9RHOB</name>
<dbReference type="GO" id="GO:0061602">
    <property type="term" value="F:molybdenum cofactor cytidylyltransferase activity"/>
    <property type="evidence" value="ECO:0007669"/>
    <property type="project" value="UniProtKB-EC"/>
</dbReference>
<keyword evidence="2" id="KW-0808">Transferase</keyword>
<dbReference type="SUPFAM" id="SSF53218">
    <property type="entry name" value="Molybdenum cofactor biosynthesis proteins"/>
    <property type="match status" value="1"/>
</dbReference>
<reference evidence="2 3" key="1">
    <citation type="submission" date="2020-08" db="EMBL/GenBank/DDBJ databases">
        <title>Genomic Encyclopedia of Type Strains, Phase IV (KMG-IV): sequencing the most valuable type-strain genomes for metagenomic binning, comparative biology and taxonomic classification.</title>
        <authorList>
            <person name="Goeker M."/>
        </authorList>
    </citation>
    <scope>NUCLEOTIDE SEQUENCE [LARGE SCALE GENOMIC DNA]</scope>
    <source>
        <strain evidence="2 3">DSM 101064</strain>
    </source>
</reference>
<evidence type="ECO:0000259" key="1">
    <source>
        <dbReference type="SMART" id="SM00852"/>
    </source>
</evidence>
<dbReference type="UniPathway" id="UPA00344"/>
<keyword evidence="3" id="KW-1185">Reference proteome</keyword>
<dbReference type="Proteomes" id="UP000535415">
    <property type="component" value="Unassembled WGS sequence"/>
</dbReference>
<evidence type="ECO:0000313" key="2">
    <source>
        <dbReference type="EMBL" id="MBB5721780.1"/>
    </source>
</evidence>
<dbReference type="EMBL" id="JACIJM010000003">
    <property type="protein sequence ID" value="MBB5721780.1"/>
    <property type="molecule type" value="Genomic_DNA"/>
</dbReference>
<dbReference type="InterPro" id="IPR036425">
    <property type="entry name" value="MoaB/Mog-like_dom_sf"/>
</dbReference>
<dbReference type="SMART" id="SM00852">
    <property type="entry name" value="MoCF_biosynth"/>
    <property type="match status" value="1"/>
</dbReference>
<feature type="domain" description="MoaB/Mog" evidence="1">
    <location>
        <begin position="167"/>
        <end position="297"/>
    </location>
</feature>